<dbReference type="Proteomes" id="UP000273154">
    <property type="component" value="Chromosome"/>
</dbReference>
<evidence type="ECO:0000313" key="5">
    <source>
        <dbReference type="Proteomes" id="UP000273154"/>
    </source>
</evidence>
<dbReference type="OrthoDB" id="9793824at2"/>
<dbReference type="Pfam" id="PF13240">
    <property type="entry name" value="Zn_Ribbon_1"/>
    <property type="match status" value="1"/>
</dbReference>
<dbReference type="GeneID" id="88848445"/>
<dbReference type="KEGG" id="pcat:Pcatena_02970"/>
<feature type="compositionally biased region" description="Low complexity" evidence="1">
    <location>
        <begin position="61"/>
        <end position="73"/>
    </location>
</feature>
<feature type="region of interest" description="Disordered" evidence="1">
    <location>
        <begin position="27"/>
        <end position="73"/>
    </location>
</feature>
<protein>
    <recommendedName>
        <fullName evidence="3">Zinc-ribbon domain-containing protein</fullName>
    </recommendedName>
</protein>
<evidence type="ECO:0000259" key="3">
    <source>
        <dbReference type="Pfam" id="PF13240"/>
    </source>
</evidence>
<proteinExistence type="predicted"/>
<evidence type="ECO:0000256" key="2">
    <source>
        <dbReference type="SAM" id="Phobius"/>
    </source>
</evidence>
<keyword evidence="5" id="KW-1185">Reference proteome</keyword>
<keyword evidence="2" id="KW-1133">Transmembrane helix</keyword>
<dbReference type="EMBL" id="AP019367">
    <property type="protein sequence ID" value="BBH49710.1"/>
    <property type="molecule type" value="Genomic_DNA"/>
</dbReference>
<accession>A0A3G9K9J3</accession>
<dbReference type="RefSeq" id="WP_126421016.1">
    <property type="nucleotide sequence ID" value="NZ_AP019367.1"/>
</dbReference>
<organism evidence="4 5">
    <name type="scientific">Parolsenella catena</name>
    <dbReference type="NCBI Taxonomy" id="2003188"/>
    <lineage>
        <taxon>Bacteria</taxon>
        <taxon>Bacillati</taxon>
        <taxon>Actinomycetota</taxon>
        <taxon>Coriobacteriia</taxon>
        <taxon>Coriobacteriales</taxon>
        <taxon>Atopobiaceae</taxon>
        <taxon>Parolsenella</taxon>
    </lineage>
</organism>
<sequence length="298" mass="31362">MFCRKCGTKNADGAKFCINCGAELASPQPTAQPAGPVPPQATVPQATPVAPAGAPVPPQGAPQQPFQQTAYQQPAASAKKSKAPLVIGGVVAVLAVLAVVGFVVMPMLNRGPWTGTMMLDGVSANYDHEFGIKTDGKTVTVYDQDDVVTGTIAGTREEGDQVFYDVKDVSWGSWGGSSFSASSVTDKVMTIIVPKGASATKPFGRWSVVVSATDTDDDEYPLYVRSTTLELDEDGTGYYEFASEWGKESDVAVADPTNSAYDPAGSGWKHPLTSSGSNGSYDVEFNDDTYNLTFTDGK</sequence>
<feature type="compositionally biased region" description="Low complexity" evidence="1">
    <location>
        <begin position="42"/>
        <end position="53"/>
    </location>
</feature>
<keyword evidence="2" id="KW-0812">Transmembrane</keyword>
<dbReference type="AlphaFoldDB" id="A0A3G9K9J3"/>
<feature type="domain" description="Zinc-ribbon" evidence="3">
    <location>
        <begin position="2"/>
        <end position="24"/>
    </location>
</feature>
<evidence type="ECO:0000256" key="1">
    <source>
        <dbReference type="SAM" id="MobiDB-lite"/>
    </source>
</evidence>
<feature type="transmembrane region" description="Helical" evidence="2">
    <location>
        <begin position="85"/>
        <end position="108"/>
    </location>
</feature>
<gene>
    <name evidence="4" type="ORF">Pcatena_02970</name>
</gene>
<feature type="region of interest" description="Disordered" evidence="1">
    <location>
        <begin position="254"/>
        <end position="281"/>
    </location>
</feature>
<evidence type="ECO:0000313" key="4">
    <source>
        <dbReference type="EMBL" id="BBH49710.1"/>
    </source>
</evidence>
<dbReference type="InterPro" id="IPR026870">
    <property type="entry name" value="Zinc_ribbon_dom"/>
</dbReference>
<name>A0A3G9K9J3_9ACTN</name>
<keyword evidence="2" id="KW-0472">Membrane</keyword>
<reference evidence="5" key="1">
    <citation type="submission" date="2018-11" db="EMBL/GenBank/DDBJ databases">
        <title>Comparative genomics of Parolsenella catena and Libanicoccus massiliensis: Reclassification of Libanicoccus massiliensis as Parolsenella massiliensis comb. nov.</title>
        <authorList>
            <person name="Sakamoto M."/>
            <person name="Ikeyama N."/>
            <person name="Murakami T."/>
            <person name="Mori H."/>
            <person name="Yuki M."/>
            <person name="Ohkuma M."/>
        </authorList>
    </citation>
    <scope>NUCLEOTIDE SEQUENCE [LARGE SCALE GENOMIC DNA]</scope>
    <source>
        <strain evidence="5">JCM 31932</strain>
    </source>
</reference>